<keyword evidence="1" id="KW-0238">DNA-binding</keyword>
<dbReference type="CDD" id="cd02209">
    <property type="entry name" value="cupin_XRE_C"/>
    <property type="match status" value="1"/>
</dbReference>
<dbReference type="STRING" id="92947.BVG79_01141"/>
<proteinExistence type="predicted"/>
<dbReference type="AlphaFoldDB" id="A0A1W6NZQ5"/>
<dbReference type="InterPro" id="IPR050807">
    <property type="entry name" value="TransReg_Diox_bact_type"/>
</dbReference>
<dbReference type="Proteomes" id="UP000242447">
    <property type="component" value="Chromosome"/>
</dbReference>
<dbReference type="KEGG" id="kro:BVG79_01141"/>
<dbReference type="Gene3D" id="2.60.120.10">
    <property type="entry name" value="Jelly Rolls"/>
    <property type="match status" value="1"/>
</dbReference>
<dbReference type="InterPro" id="IPR001387">
    <property type="entry name" value="Cro/C1-type_HTH"/>
</dbReference>
<dbReference type="InterPro" id="IPR011051">
    <property type="entry name" value="RmlC_Cupin_sf"/>
</dbReference>
<dbReference type="OrthoDB" id="9814751at2"/>
<accession>A0A1W6NZQ5</accession>
<dbReference type="SUPFAM" id="SSF47413">
    <property type="entry name" value="lambda repressor-like DNA-binding domains"/>
    <property type="match status" value="1"/>
</dbReference>
<feature type="domain" description="HTH cro/C1-type" evidence="2">
    <location>
        <begin position="10"/>
        <end position="64"/>
    </location>
</feature>
<sequence length="183" mass="19531">MDQLDIGGKLRALRVARGMSQRVLAQRVGVPNSTISLIESGRANPSVGSLKRILDGLPIGLAEFFAYDPDAQRQVFFAAEELREIGKGKISFRQVGHGGAGRALQMLKEVYQPGADTGRVPLTHAGEEVGLVLSGRLEVTVDGRKKVLGAGDAYAFDSTLPHRFRNAGSVVCEVVSACTPPTF</sequence>
<organism evidence="3 4">
    <name type="scientific">Ketogulonicigenium robustum</name>
    <dbReference type="NCBI Taxonomy" id="92947"/>
    <lineage>
        <taxon>Bacteria</taxon>
        <taxon>Pseudomonadati</taxon>
        <taxon>Pseudomonadota</taxon>
        <taxon>Alphaproteobacteria</taxon>
        <taxon>Rhodobacterales</taxon>
        <taxon>Roseobacteraceae</taxon>
        <taxon>Ketogulonicigenium</taxon>
    </lineage>
</organism>
<keyword evidence="4" id="KW-1185">Reference proteome</keyword>
<evidence type="ECO:0000256" key="1">
    <source>
        <dbReference type="ARBA" id="ARBA00023125"/>
    </source>
</evidence>
<evidence type="ECO:0000313" key="3">
    <source>
        <dbReference type="EMBL" id="ARO14487.1"/>
    </source>
</evidence>
<reference evidence="3 4" key="1">
    <citation type="submission" date="2017-02" db="EMBL/GenBank/DDBJ databases">
        <title>Ketogulonicigenium robustum SPU B003 Genome sequencing and assembly.</title>
        <authorList>
            <person name="Li Y."/>
            <person name="Liu L."/>
            <person name="Wang C."/>
            <person name="Zhang M."/>
            <person name="Zhang T."/>
            <person name="Zhang Y."/>
        </authorList>
    </citation>
    <scope>NUCLEOTIDE SEQUENCE [LARGE SCALE GENOMIC DNA]</scope>
    <source>
        <strain evidence="3 4">SPU_B003</strain>
    </source>
</reference>
<dbReference type="InterPro" id="IPR014710">
    <property type="entry name" value="RmlC-like_jellyroll"/>
</dbReference>
<gene>
    <name evidence="3" type="ORF">BVG79_01141</name>
</gene>
<dbReference type="SMART" id="SM00530">
    <property type="entry name" value="HTH_XRE"/>
    <property type="match status" value="1"/>
</dbReference>
<dbReference type="PANTHER" id="PTHR46797:SF11">
    <property type="entry name" value="HTH-TYPE TRANSCRIPTIONAL REGULATOR PUUR"/>
    <property type="match status" value="1"/>
</dbReference>
<dbReference type="PROSITE" id="PS50943">
    <property type="entry name" value="HTH_CROC1"/>
    <property type="match status" value="1"/>
</dbReference>
<dbReference type="SUPFAM" id="SSF51182">
    <property type="entry name" value="RmlC-like cupins"/>
    <property type="match status" value="1"/>
</dbReference>
<dbReference type="GO" id="GO:0003677">
    <property type="term" value="F:DNA binding"/>
    <property type="evidence" value="ECO:0007669"/>
    <property type="project" value="UniProtKB-KW"/>
</dbReference>
<dbReference type="Gene3D" id="1.10.260.40">
    <property type="entry name" value="lambda repressor-like DNA-binding domains"/>
    <property type="match status" value="1"/>
</dbReference>
<dbReference type="GO" id="GO:0005829">
    <property type="term" value="C:cytosol"/>
    <property type="evidence" value="ECO:0007669"/>
    <property type="project" value="TreeGrafter"/>
</dbReference>
<protein>
    <submittedName>
        <fullName evidence="3">Transcriptional regulator, XRE family</fullName>
    </submittedName>
</protein>
<dbReference type="InterPro" id="IPR013096">
    <property type="entry name" value="Cupin_2"/>
</dbReference>
<dbReference type="PANTHER" id="PTHR46797">
    <property type="entry name" value="HTH-TYPE TRANSCRIPTIONAL REGULATOR"/>
    <property type="match status" value="1"/>
</dbReference>
<name>A0A1W6NZQ5_9RHOB</name>
<dbReference type="Pfam" id="PF01381">
    <property type="entry name" value="HTH_3"/>
    <property type="match status" value="1"/>
</dbReference>
<evidence type="ECO:0000313" key="4">
    <source>
        <dbReference type="Proteomes" id="UP000242447"/>
    </source>
</evidence>
<dbReference type="GO" id="GO:0003700">
    <property type="term" value="F:DNA-binding transcription factor activity"/>
    <property type="evidence" value="ECO:0007669"/>
    <property type="project" value="TreeGrafter"/>
</dbReference>
<dbReference type="InterPro" id="IPR010982">
    <property type="entry name" value="Lambda_DNA-bd_dom_sf"/>
</dbReference>
<dbReference type="CDD" id="cd00093">
    <property type="entry name" value="HTH_XRE"/>
    <property type="match status" value="1"/>
</dbReference>
<dbReference type="Pfam" id="PF07883">
    <property type="entry name" value="Cupin_2"/>
    <property type="match status" value="1"/>
</dbReference>
<evidence type="ECO:0000259" key="2">
    <source>
        <dbReference type="PROSITE" id="PS50943"/>
    </source>
</evidence>
<dbReference type="EMBL" id="CP019937">
    <property type="protein sequence ID" value="ARO14487.1"/>
    <property type="molecule type" value="Genomic_DNA"/>
</dbReference>
<dbReference type="RefSeq" id="WP_085787272.1">
    <property type="nucleotide sequence ID" value="NZ_CP019937.1"/>
</dbReference>